<keyword evidence="6" id="KW-0915">Sodium</keyword>
<dbReference type="OrthoDB" id="8065060at2759"/>
<evidence type="ECO:0000256" key="6">
    <source>
        <dbReference type="ARBA" id="ARBA00023053"/>
    </source>
</evidence>
<dbReference type="Gene3D" id="2.60.470.10">
    <property type="entry name" value="Acid-sensing ion channels like domains"/>
    <property type="match status" value="1"/>
</dbReference>
<evidence type="ECO:0000256" key="5">
    <source>
        <dbReference type="ARBA" id="ARBA00022989"/>
    </source>
</evidence>
<keyword evidence="7 11" id="KW-0406">Ion transport</keyword>
<keyword evidence="3 11" id="KW-0894">Sodium channel</keyword>
<comment type="similarity">
    <text evidence="11">Belongs to the amiloride-sensitive sodium channel (TC 1.A.6) family.</text>
</comment>
<dbReference type="PANTHER" id="PTHR11690:SF248">
    <property type="entry name" value="PICKPOCKET 17, ISOFORM A"/>
    <property type="match status" value="1"/>
</dbReference>
<keyword evidence="8 12" id="KW-0472">Membrane</keyword>
<evidence type="ECO:0000256" key="2">
    <source>
        <dbReference type="ARBA" id="ARBA00022448"/>
    </source>
</evidence>
<accession>A0A3M7PBR0</accession>
<protein>
    <submittedName>
        <fullName evidence="13">Acid-sensing ion channel 1 isoform X2</fullName>
    </submittedName>
</protein>
<keyword evidence="14" id="KW-1185">Reference proteome</keyword>
<evidence type="ECO:0000256" key="9">
    <source>
        <dbReference type="ARBA" id="ARBA00023201"/>
    </source>
</evidence>
<evidence type="ECO:0000313" key="13">
    <source>
        <dbReference type="EMBL" id="RMZ96488.1"/>
    </source>
</evidence>
<keyword evidence="9 11" id="KW-0739">Sodium transport</keyword>
<comment type="subcellular location">
    <subcellularLocation>
        <location evidence="1">Membrane</location>
        <topology evidence="1">Multi-pass membrane protein</topology>
    </subcellularLocation>
</comment>
<keyword evidence="4 11" id="KW-0812">Transmembrane</keyword>
<dbReference type="GO" id="GO:0005886">
    <property type="term" value="C:plasma membrane"/>
    <property type="evidence" value="ECO:0007669"/>
    <property type="project" value="TreeGrafter"/>
</dbReference>
<evidence type="ECO:0000256" key="8">
    <source>
        <dbReference type="ARBA" id="ARBA00023136"/>
    </source>
</evidence>
<keyword evidence="5 12" id="KW-1133">Transmembrane helix</keyword>
<evidence type="ECO:0000256" key="1">
    <source>
        <dbReference type="ARBA" id="ARBA00004141"/>
    </source>
</evidence>
<evidence type="ECO:0000256" key="11">
    <source>
        <dbReference type="RuleBase" id="RU000679"/>
    </source>
</evidence>
<dbReference type="AlphaFoldDB" id="A0A3M7PBR0"/>
<proteinExistence type="inferred from homology"/>
<comment type="caution">
    <text evidence="13">The sequence shown here is derived from an EMBL/GenBank/DDBJ whole genome shotgun (WGS) entry which is preliminary data.</text>
</comment>
<evidence type="ECO:0000256" key="12">
    <source>
        <dbReference type="SAM" id="Phobius"/>
    </source>
</evidence>
<sequence length="488" mass="56670">MIAIKNQKTKTFDIFRQWTESMTMHGFPNIFRTKHITFKIMWTIFFLSSNAFCFFIISRILINFFKYDIVTTIKVVEKDSMPFPAVTVCNANPFVTEESLNYVSSFLQINNLTNFTHLNLDSSQNQNLSRLLYNFILVRYWAVLFSKANTKDLKEKLFVPFEKMFINCLYNLQSCNENDWQWYYDYYHGNCYRFNSGRNTKGEKTQIKFTNNAGAYNGLMLELFVGMPNSQKTLSTTKGARIFIDEYKFNPRVERGYAIAPSYSTNLAIEKIVSKSMPRPYSDCVEDLDTIDSFDSEYYRKVLRSNLTYRQAECFDAFIAAESFKKCKCDEVGNSLVFENNNPCDTLEEQSCSFSVFLELIESNFKSRIKSVCPLECESVRYKVVKSEDRYPSESYANDLLKMEKIKSLFSNRSNVTYEELSSDILAVNVYFEYMEQTEIKQSASVTWDGLVGSIGGTLGLFLGISVLSFAEFIDLFFQIIFSKKSNK</sequence>
<feature type="transmembrane region" description="Helical" evidence="12">
    <location>
        <begin position="459"/>
        <end position="482"/>
    </location>
</feature>
<keyword evidence="10 11" id="KW-0407">Ion channel</keyword>
<dbReference type="PANTHER" id="PTHR11690">
    <property type="entry name" value="AMILORIDE-SENSITIVE SODIUM CHANNEL-RELATED"/>
    <property type="match status" value="1"/>
</dbReference>
<keyword evidence="2 11" id="KW-0813">Transport</keyword>
<reference evidence="13 14" key="1">
    <citation type="journal article" date="2018" name="Sci. Rep.">
        <title>Genomic signatures of local adaptation to the degree of environmental predictability in rotifers.</title>
        <authorList>
            <person name="Franch-Gras L."/>
            <person name="Hahn C."/>
            <person name="Garcia-Roger E.M."/>
            <person name="Carmona M.J."/>
            <person name="Serra M."/>
            <person name="Gomez A."/>
        </authorList>
    </citation>
    <scope>NUCLEOTIDE SEQUENCE [LARGE SCALE GENOMIC DNA]</scope>
    <source>
        <strain evidence="13">HYR1</strain>
    </source>
</reference>
<name>A0A3M7PBR0_BRAPC</name>
<dbReference type="InterPro" id="IPR001873">
    <property type="entry name" value="ENaC"/>
</dbReference>
<evidence type="ECO:0000256" key="10">
    <source>
        <dbReference type="ARBA" id="ARBA00023303"/>
    </source>
</evidence>
<dbReference type="Proteomes" id="UP000276133">
    <property type="component" value="Unassembled WGS sequence"/>
</dbReference>
<feature type="transmembrane region" description="Helical" evidence="12">
    <location>
        <begin position="40"/>
        <end position="62"/>
    </location>
</feature>
<dbReference type="GO" id="GO:0015280">
    <property type="term" value="F:ligand-gated sodium channel activity"/>
    <property type="evidence" value="ECO:0007669"/>
    <property type="project" value="TreeGrafter"/>
</dbReference>
<dbReference type="Gene3D" id="1.10.287.770">
    <property type="entry name" value="YojJ-like"/>
    <property type="match status" value="1"/>
</dbReference>
<dbReference type="PRINTS" id="PR01078">
    <property type="entry name" value="AMINACHANNEL"/>
</dbReference>
<evidence type="ECO:0000313" key="14">
    <source>
        <dbReference type="Proteomes" id="UP000276133"/>
    </source>
</evidence>
<evidence type="ECO:0000256" key="4">
    <source>
        <dbReference type="ARBA" id="ARBA00022692"/>
    </source>
</evidence>
<evidence type="ECO:0000256" key="7">
    <source>
        <dbReference type="ARBA" id="ARBA00023065"/>
    </source>
</evidence>
<dbReference type="EMBL" id="REGN01012146">
    <property type="protein sequence ID" value="RMZ96488.1"/>
    <property type="molecule type" value="Genomic_DNA"/>
</dbReference>
<organism evidence="13 14">
    <name type="scientific">Brachionus plicatilis</name>
    <name type="common">Marine rotifer</name>
    <name type="synonym">Brachionus muelleri</name>
    <dbReference type="NCBI Taxonomy" id="10195"/>
    <lineage>
        <taxon>Eukaryota</taxon>
        <taxon>Metazoa</taxon>
        <taxon>Spiralia</taxon>
        <taxon>Gnathifera</taxon>
        <taxon>Rotifera</taxon>
        <taxon>Eurotatoria</taxon>
        <taxon>Monogononta</taxon>
        <taxon>Pseudotrocha</taxon>
        <taxon>Ploima</taxon>
        <taxon>Brachionidae</taxon>
        <taxon>Brachionus</taxon>
    </lineage>
</organism>
<dbReference type="Pfam" id="PF00858">
    <property type="entry name" value="ASC"/>
    <property type="match status" value="1"/>
</dbReference>
<gene>
    <name evidence="13" type="ORF">BpHYR1_004808</name>
</gene>
<evidence type="ECO:0000256" key="3">
    <source>
        <dbReference type="ARBA" id="ARBA00022461"/>
    </source>
</evidence>